<dbReference type="InterPro" id="IPR027417">
    <property type="entry name" value="P-loop_NTPase"/>
</dbReference>
<dbReference type="AlphaFoldDB" id="A0A443K0Y3"/>
<keyword evidence="1" id="KW-0547">Nucleotide-binding</keyword>
<reference evidence="1 2" key="1">
    <citation type="submission" date="2019-01" db="EMBL/GenBank/DDBJ databases">
        <title>Sinorhodobacter populi sp. nov. isolated from the symptomatic bark tissue of Populus euramericana canker.</title>
        <authorList>
            <person name="Xu G."/>
        </authorList>
    </citation>
    <scope>NUCLEOTIDE SEQUENCE [LARGE SCALE GENOMIC DNA]</scope>
    <source>
        <strain evidence="1 2">D19-10-3-21</strain>
    </source>
</reference>
<dbReference type="Gene3D" id="3.40.50.300">
    <property type="entry name" value="P-loop containing nucleotide triphosphate hydrolases"/>
    <property type="match status" value="1"/>
</dbReference>
<sequence length="141" mass="15690">MGYIVKTPEPRHVVVHAMPADLKNTTGADEKARHAYRKALAEPKNTGRLLTEHEIDEVYSTLYTGSPWLAPLVDWLWKKHRATLRDPEQAFCLPPVLVIGTPGCGKTHLFMELMGALEMPSVRMDMSGTLEPWPISGGAWG</sequence>
<dbReference type="SUPFAM" id="SSF52540">
    <property type="entry name" value="P-loop containing nucleoside triphosphate hydrolases"/>
    <property type="match status" value="1"/>
</dbReference>
<dbReference type="RefSeq" id="WP_128238703.1">
    <property type="nucleotide sequence ID" value="NZ_SAUX01000034.1"/>
</dbReference>
<dbReference type="OrthoDB" id="5297432at2"/>
<name>A0A443K0Y3_9RHOB</name>
<dbReference type="Proteomes" id="UP000285295">
    <property type="component" value="Unassembled WGS sequence"/>
</dbReference>
<dbReference type="EMBL" id="SAUX01000034">
    <property type="protein sequence ID" value="RWR26361.1"/>
    <property type="molecule type" value="Genomic_DNA"/>
</dbReference>
<proteinExistence type="predicted"/>
<evidence type="ECO:0000313" key="1">
    <source>
        <dbReference type="EMBL" id="RWR26361.1"/>
    </source>
</evidence>
<organism evidence="1 2">
    <name type="scientific">Paenirhodobacter populi</name>
    <dbReference type="NCBI Taxonomy" id="2306993"/>
    <lineage>
        <taxon>Bacteria</taxon>
        <taxon>Pseudomonadati</taxon>
        <taxon>Pseudomonadota</taxon>
        <taxon>Alphaproteobacteria</taxon>
        <taxon>Rhodobacterales</taxon>
        <taxon>Rhodobacter group</taxon>
        <taxon>Paenirhodobacter</taxon>
    </lineage>
</organism>
<reference evidence="1 2" key="2">
    <citation type="submission" date="2019-01" db="EMBL/GenBank/DDBJ databases">
        <authorList>
            <person name="Li Y."/>
        </authorList>
    </citation>
    <scope>NUCLEOTIDE SEQUENCE [LARGE SCALE GENOMIC DNA]</scope>
    <source>
        <strain evidence="1 2">D19-10-3-21</strain>
    </source>
</reference>
<protein>
    <submittedName>
        <fullName evidence="1">ATP-binding protein</fullName>
    </submittedName>
</protein>
<accession>A0A443K0Y3</accession>
<gene>
    <name evidence="1" type="ORF">D2T31_20265</name>
</gene>
<comment type="caution">
    <text evidence="1">The sequence shown here is derived from an EMBL/GenBank/DDBJ whole genome shotgun (WGS) entry which is preliminary data.</text>
</comment>
<keyword evidence="1" id="KW-0067">ATP-binding</keyword>
<dbReference type="GO" id="GO:0005524">
    <property type="term" value="F:ATP binding"/>
    <property type="evidence" value="ECO:0007669"/>
    <property type="project" value="UniProtKB-KW"/>
</dbReference>
<evidence type="ECO:0000313" key="2">
    <source>
        <dbReference type="Proteomes" id="UP000285295"/>
    </source>
</evidence>